<gene>
    <name evidence="1" type="ORF">BMI79_17470</name>
</gene>
<proteinExistence type="predicted"/>
<dbReference type="Proteomes" id="UP000216021">
    <property type="component" value="Unassembled WGS sequence"/>
</dbReference>
<keyword evidence="2" id="KW-1185">Reference proteome</keyword>
<reference evidence="1 2" key="1">
    <citation type="submission" date="2016-11" db="EMBL/GenBank/DDBJ databases">
        <title>Rahnella oryzae sp. nov., isolated from rice root.</title>
        <authorList>
            <person name="Zhang X.-X."/>
            <person name="Zhang J."/>
        </authorList>
    </citation>
    <scope>NUCLEOTIDE SEQUENCE [LARGE SCALE GENOMIC DNA]</scope>
    <source>
        <strain evidence="1 2">J11-6</strain>
    </source>
</reference>
<dbReference type="EMBL" id="MOXD01000010">
    <property type="protein sequence ID" value="OMQ20900.1"/>
    <property type="molecule type" value="Genomic_DNA"/>
</dbReference>
<organism evidence="1 2">
    <name type="scientific">Serratia oryzae</name>
    <dbReference type="NCBI Taxonomy" id="2034155"/>
    <lineage>
        <taxon>Bacteria</taxon>
        <taxon>Pseudomonadati</taxon>
        <taxon>Pseudomonadota</taxon>
        <taxon>Gammaproteobacteria</taxon>
        <taxon>Enterobacterales</taxon>
        <taxon>Yersiniaceae</taxon>
        <taxon>Serratia</taxon>
    </lineage>
</organism>
<evidence type="ECO:0000313" key="2">
    <source>
        <dbReference type="Proteomes" id="UP000216021"/>
    </source>
</evidence>
<comment type="caution">
    <text evidence="1">The sequence shown here is derived from an EMBL/GenBank/DDBJ whole genome shotgun (WGS) entry which is preliminary data.</text>
</comment>
<protein>
    <submittedName>
        <fullName evidence="1">Uncharacterized protein</fullName>
    </submittedName>
</protein>
<dbReference type="STRING" id="2034155.BMI79_17470"/>
<sequence>MFTPEFINEERGEFILVANHSLASAESIQFSIEYNLARISYGQSRLPPHIRTCRVVYDIRGQSIPDAVLAQVNRALELVAIVEFKR</sequence>
<evidence type="ECO:0000313" key="1">
    <source>
        <dbReference type="EMBL" id="OMQ20900.1"/>
    </source>
</evidence>
<name>A0A1S8CFX8_9GAMM</name>
<accession>A0A1S8CFX8</accession>
<dbReference type="AlphaFoldDB" id="A0A1S8CFX8"/>